<sequence length="401" mass="43729">MKRLLAILLSLVMSFILAESQVYAIPENQNLEKQEYLVQFDVSSYKGLSEDAINTEFKNVLNSINIEEVDILKAYHLLPVYCVRLSEEQAQVLKELSIVKAVEPNYKVKASEPITQMIESEEVKPLQDTIPWGIERVQATDAHYYGYYGSGIKVAVLDTGIDGGHYDLYVRGGYSVFNDSPYYDGYGHGTHVAGIVAALENSYGVLGVAPDVSLYSVKVLGNDGYGSISGIVEGIEWAVNNNMNVINMSLGSSSYSSIFEDYCNYAYNSGLLIVAAAGNSGNSYGTGDSVEYPARYSSVMAVAATDYYDKRASFSSTGSDVEIAAPGVDIYSTYPDNNYAYMSGTSMACPHVAGAAALVWSANPNLTNIQVRQKLVNSAKYLGNRYHYGAGLVQAYNAIYY</sequence>
<dbReference type="InterPro" id="IPR037045">
    <property type="entry name" value="S8pro/Inhibitor_I9_sf"/>
</dbReference>
<evidence type="ECO:0000256" key="2">
    <source>
        <dbReference type="ARBA" id="ARBA00022670"/>
    </source>
</evidence>
<dbReference type="Gene3D" id="3.40.50.200">
    <property type="entry name" value="Peptidase S8/S53 domain"/>
    <property type="match status" value="1"/>
</dbReference>
<evidence type="ECO:0000256" key="6">
    <source>
        <dbReference type="PIRSR" id="PIRSR615500-1"/>
    </source>
</evidence>
<evidence type="ECO:0000313" key="13">
    <source>
        <dbReference type="Proteomes" id="UP000184389"/>
    </source>
</evidence>
<evidence type="ECO:0000256" key="4">
    <source>
        <dbReference type="ARBA" id="ARBA00022801"/>
    </source>
</evidence>
<evidence type="ECO:0000259" key="10">
    <source>
        <dbReference type="Pfam" id="PF00082"/>
    </source>
</evidence>
<dbReference type="Gene3D" id="3.30.70.80">
    <property type="entry name" value="Peptidase S8 propeptide/proteinase inhibitor I9"/>
    <property type="match status" value="1"/>
</dbReference>
<feature type="domain" description="Inhibitor I9" evidence="11">
    <location>
        <begin position="36"/>
        <end position="110"/>
    </location>
</feature>
<comment type="similarity">
    <text evidence="1 7 8">Belongs to the peptidase S8 family.</text>
</comment>
<dbReference type="PANTHER" id="PTHR43806:SF11">
    <property type="entry name" value="CEREVISIN-RELATED"/>
    <property type="match status" value="1"/>
</dbReference>
<feature type="active site" description="Charge relay system" evidence="6 7">
    <location>
        <position position="346"/>
    </location>
</feature>
<dbReference type="InterPro" id="IPR023827">
    <property type="entry name" value="Peptidase_S8_Asp-AS"/>
</dbReference>
<feature type="active site" description="Charge relay system" evidence="6 7">
    <location>
        <position position="158"/>
    </location>
</feature>
<feature type="chain" id="PRO_5012657839" evidence="9">
    <location>
        <begin position="25"/>
        <end position="401"/>
    </location>
</feature>
<organism evidence="12 13">
    <name type="scientific">Sporanaerobacter acetigenes DSM 13106</name>
    <dbReference type="NCBI Taxonomy" id="1123281"/>
    <lineage>
        <taxon>Bacteria</taxon>
        <taxon>Bacillati</taxon>
        <taxon>Bacillota</taxon>
        <taxon>Tissierellia</taxon>
        <taxon>Tissierellales</taxon>
        <taxon>Sporanaerobacteraceae</taxon>
        <taxon>Sporanaerobacter</taxon>
    </lineage>
</organism>
<accession>A0A1M5Z6G5</accession>
<dbReference type="Proteomes" id="UP000184389">
    <property type="component" value="Unassembled WGS sequence"/>
</dbReference>
<dbReference type="InterPro" id="IPR000209">
    <property type="entry name" value="Peptidase_S8/S53_dom"/>
</dbReference>
<dbReference type="PROSITE" id="PS00137">
    <property type="entry name" value="SUBTILASE_HIS"/>
    <property type="match status" value="1"/>
</dbReference>
<dbReference type="OrthoDB" id="1699244at2"/>
<dbReference type="PANTHER" id="PTHR43806">
    <property type="entry name" value="PEPTIDASE S8"/>
    <property type="match status" value="1"/>
</dbReference>
<dbReference type="InterPro" id="IPR010259">
    <property type="entry name" value="S8pro/Inhibitor_I9"/>
</dbReference>
<dbReference type="PROSITE" id="PS00136">
    <property type="entry name" value="SUBTILASE_ASP"/>
    <property type="match status" value="1"/>
</dbReference>
<dbReference type="PROSITE" id="PS51892">
    <property type="entry name" value="SUBTILASE"/>
    <property type="match status" value="1"/>
</dbReference>
<dbReference type="PROSITE" id="PS00138">
    <property type="entry name" value="SUBTILASE_SER"/>
    <property type="match status" value="1"/>
</dbReference>
<evidence type="ECO:0000313" key="12">
    <source>
        <dbReference type="EMBL" id="SHI19800.1"/>
    </source>
</evidence>
<keyword evidence="4 7" id="KW-0378">Hydrolase</keyword>
<dbReference type="SUPFAM" id="SSF52743">
    <property type="entry name" value="Subtilisin-like"/>
    <property type="match status" value="1"/>
</dbReference>
<dbReference type="InterPro" id="IPR036852">
    <property type="entry name" value="Peptidase_S8/S53_dom_sf"/>
</dbReference>
<dbReference type="Pfam" id="PF00082">
    <property type="entry name" value="Peptidase_S8"/>
    <property type="match status" value="1"/>
</dbReference>
<name>A0A1M5Z6G5_9FIRM</name>
<dbReference type="GO" id="GO:0006508">
    <property type="term" value="P:proteolysis"/>
    <property type="evidence" value="ECO:0007669"/>
    <property type="project" value="UniProtKB-KW"/>
</dbReference>
<dbReference type="RefSeq" id="WP_072745384.1">
    <property type="nucleotide sequence ID" value="NZ_FQXR01000022.1"/>
</dbReference>
<dbReference type="STRING" id="1123281.SAMN02745180_02784"/>
<dbReference type="GO" id="GO:0046872">
    <property type="term" value="F:metal ion binding"/>
    <property type="evidence" value="ECO:0007669"/>
    <property type="project" value="UniProtKB-KW"/>
</dbReference>
<dbReference type="InterPro" id="IPR022398">
    <property type="entry name" value="Peptidase_S8_His-AS"/>
</dbReference>
<protein>
    <submittedName>
        <fullName evidence="12">Subtilisin</fullName>
    </submittedName>
</protein>
<gene>
    <name evidence="12" type="ORF">SAMN02745180_02784</name>
</gene>
<reference evidence="12 13" key="1">
    <citation type="submission" date="2016-11" db="EMBL/GenBank/DDBJ databases">
        <authorList>
            <person name="Jaros S."/>
            <person name="Januszkiewicz K."/>
            <person name="Wedrychowicz H."/>
        </authorList>
    </citation>
    <scope>NUCLEOTIDE SEQUENCE [LARGE SCALE GENOMIC DNA]</scope>
    <source>
        <strain evidence="12 13">DSM 13106</strain>
    </source>
</reference>
<keyword evidence="2 7" id="KW-0645">Protease</keyword>
<dbReference type="InterPro" id="IPR015500">
    <property type="entry name" value="Peptidase_S8_subtilisin-rel"/>
</dbReference>
<dbReference type="AlphaFoldDB" id="A0A1M5Z6G5"/>
<keyword evidence="5 7" id="KW-0720">Serine protease</keyword>
<feature type="active site" description="Charge relay system" evidence="6 7">
    <location>
        <position position="188"/>
    </location>
</feature>
<keyword evidence="3" id="KW-0479">Metal-binding</keyword>
<evidence type="ECO:0000256" key="7">
    <source>
        <dbReference type="PROSITE-ProRule" id="PRU01240"/>
    </source>
</evidence>
<evidence type="ECO:0000256" key="8">
    <source>
        <dbReference type="RuleBase" id="RU003355"/>
    </source>
</evidence>
<dbReference type="InterPro" id="IPR050131">
    <property type="entry name" value="Peptidase_S8_subtilisin-like"/>
</dbReference>
<dbReference type="Pfam" id="PF05922">
    <property type="entry name" value="Inhibitor_I9"/>
    <property type="match status" value="1"/>
</dbReference>
<keyword evidence="9" id="KW-0732">Signal</keyword>
<evidence type="ECO:0000256" key="5">
    <source>
        <dbReference type="ARBA" id="ARBA00022825"/>
    </source>
</evidence>
<keyword evidence="13" id="KW-1185">Reference proteome</keyword>
<dbReference type="PRINTS" id="PR00723">
    <property type="entry name" value="SUBTILISIN"/>
</dbReference>
<dbReference type="GO" id="GO:0004252">
    <property type="term" value="F:serine-type endopeptidase activity"/>
    <property type="evidence" value="ECO:0007669"/>
    <property type="project" value="UniProtKB-UniRule"/>
</dbReference>
<dbReference type="InterPro" id="IPR023828">
    <property type="entry name" value="Peptidase_S8_Ser-AS"/>
</dbReference>
<dbReference type="EMBL" id="FQXR01000022">
    <property type="protein sequence ID" value="SHI19800.1"/>
    <property type="molecule type" value="Genomic_DNA"/>
</dbReference>
<dbReference type="CDD" id="cd07477">
    <property type="entry name" value="Peptidases_S8_Subtilisin_subset"/>
    <property type="match status" value="1"/>
</dbReference>
<evidence type="ECO:0000256" key="1">
    <source>
        <dbReference type="ARBA" id="ARBA00011073"/>
    </source>
</evidence>
<feature type="domain" description="Peptidase S8/S53" evidence="10">
    <location>
        <begin position="149"/>
        <end position="391"/>
    </location>
</feature>
<evidence type="ECO:0000256" key="9">
    <source>
        <dbReference type="SAM" id="SignalP"/>
    </source>
</evidence>
<feature type="signal peptide" evidence="9">
    <location>
        <begin position="1"/>
        <end position="24"/>
    </location>
</feature>
<evidence type="ECO:0000259" key="11">
    <source>
        <dbReference type="Pfam" id="PF05922"/>
    </source>
</evidence>
<proteinExistence type="inferred from homology"/>
<dbReference type="InterPro" id="IPR034202">
    <property type="entry name" value="Subtilisin_Carlsberg-like"/>
</dbReference>
<evidence type="ECO:0000256" key="3">
    <source>
        <dbReference type="ARBA" id="ARBA00022723"/>
    </source>
</evidence>